<dbReference type="PROSITE" id="PS51125">
    <property type="entry name" value="NHL"/>
    <property type="match status" value="1"/>
</dbReference>
<dbReference type="InterPro" id="IPR012336">
    <property type="entry name" value="Thioredoxin-like_fold"/>
</dbReference>
<reference evidence="4" key="2">
    <citation type="submission" date="2015-02" db="UniProtKB">
        <authorList>
            <consortium name="EnsemblMetazoa"/>
        </authorList>
    </citation>
    <scope>IDENTIFICATION</scope>
</reference>
<dbReference type="eggNOG" id="KOG2177">
    <property type="taxonomic scope" value="Eukaryota"/>
</dbReference>
<accession>T1IW47</accession>
<dbReference type="HOGENOM" id="CLU_013730_0_0_1"/>
<evidence type="ECO:0000313" key="5">
    <source>
        <dbReference type="Proteomes" id="UP000014500"/>
    </source>
</evidence>
<name>T1IW47_STRMM</name>
<keyword evidence="1" id="KW-0677">Repeat</keyword>
<dbReference type="Pfam" id="PF13905">
    <property type="entry name" value="Thioredoxin_8"/>
    <property type="match status" value="1"/>
</dbReference>
<dbReference type="SUPFAM" id="SSF101898">
    <property type="entry name" value="NHL repeat"/>
    <property type="match status" value="1"/>
</dbReference>
<dbReference type="PhylomeDB" id="T1IW47"/>
<dbReference type="PANTHER" id="PTHR46388:SF2">
    <property type="entry name" value="NHL REPEAT-CONTAINING PROTEIN 2"/>
    <property type="match status" value="1"/>
</dbReference>
<dbReference type="SUPFAM" id="SSF52833">
    <property type="entry name" value="Thioredoxin-like"/>
    <property type="match status" value="1"/>
</dbReference>
<sequence length="675" mass="75937">MNCTNMEVEEVVNYTNITQATFELNDALTNAETQEEKEALTEMHIKKFEIAPVCCYLPEMKDLQWLNINTHLNLNKDVKGKIIILDFFTYCCINCMHLLPYLANLEKNIPIRMVGVHSGKFYNERSSANVLKAISKLHIEHPVINDEENYLWNKLSVICWPTVFIIGPEQQILFSFIGEGSKDQLELYTDVTLSYFKKQNRISSDAASFTMQKLKTSVEILNFPGKISCNSGELLAVSDTGNHRILVISKDGIIQNSVGGCEPGFIDGKFSSSRFRSPQGVTWISSDIRTLFKTESALRSPWDIIYFSTKQNSSTNNILLIAAAGSHQIWAYFFDDTLLLNKNYLSGDCVAIAGNGKEENRNNLYPHRAGFAQPSGLTICEVNGEQQLLLADSESSSIRLMCLSSGKVVGLVGGELDPLNLFGFGDTDGKGINAKLQHPMGIVWNEKLTLAYVADTYNHKIKIVDPILKTCTTFSGQTKIDNQKTEFDEPNGLAIDPNYSKLYIADTNNHSIKILDLDNRKLKTLTVRWKPRQFRLQPNHTVTCKQTSVHPNRFVQLNSRVTVSNAVHINTEAPNSVKTYIRNDIPVDITKNDQINSDTSISFSYTFSCFTDCLPESTINVEIEAEVYCCQTQNGSCWKRIIVFRLPIFITNSAMETIDPIVQVDYCIPSDSFNN</sequence>
<reference evidence="5" key="1">
    <citation type="submission" date="2011-05" db="EMBL/GenBank/DDBJ databases">
        <authorList>
            <person name="Richards S.R."/>
            <person name="Qu J."/>
            <person name="Jiang H."/>
            <person name="Jhangiani S.N."/>
            <person name="Agravi P."/>
            <person name="Goodspeed R."/>
            <person name="Gross S."/>
            <person name="Mandapat C."/>
            <person name="Jackson L."/>
            <person name="Mathew T."/>
            <person name="Pu L."/>
            <person name="Thornton R."/>
            <person name="Saada N."/>
            <person name="Wilczek-Boney K.B."/>
            <person name="Lee S."/>
            <person name="Kovar C."/>
            <person name="Wu Y."/>
            <person name="Scherer S.E."/>
            <person name="Worley K.C."/>
            <person name="Muzny D.M."/>
            <person name="Gibbs R."/>
        </authorList>
    </citation>
    <scope>NUCLEOTIDE SEQUENCE</scope>
    <source>
        <strain evidence="5">Brora</strain>
    </source>
</reference>
<dbReference type="Gene3D" id="2.120.10.30">
    <property type="entry name" value="TolB, C-terminal domain"/>
    <property type="match status" value="3"/>
</dbReference>
<dbReference type="Proteomes" id="UP000014500">
    <property type="component" value="Unassembled WGS sequence"/>
</dbReference>
<evidence type="ECO:0000256" key="1">
    <source>
        <dbReference type="ARBA" id="ARBA00022737"/>
    </source>
</evidence>
<dbReference type="InterPro" id="IPR036249">
    <property type="entry name" value="Thioredoxin-like_sf"/>
</dbReference>
<dbReference type="AlphaFoldDB" id="T1IW47"/>
<proteinExistence type="predicted"/>
<evidence type="ECO:0000259" key="3">
    <source>
        <dbReference type="Pfam" id="PF13905"/>
    </source>
</evidence>
<evidence type="ECO:0000256" key="2">
    <source>
        <dbReference type="PROSITE-ProRule" id="PRU00504"/>
    </source>
</evidence>
<feature type="repeat" description="NHL" evidence="2">
    <location>
        <begin position="486"/>
        <end position="518"/>
    </location>
</feature>
<dbReference type="InterPro" id="IPR001258">
    <property type="entry name" value="NHL_repeat"/>
</dbReference>
<dbReference type="PANTHER" id="PTHR46388">
    <property type="entry name" value="NHL REPEAT-CONTAINING PROTEIN 2"/>
    <property type="match status" value="1"/>
</dbReference>
<dbReference type="EMBL" id="JH431607">
    <property type="status" value="NOT_ANNOTATED_CDS"/>
    <property type="molecule type" value="Genomic_DNA"/>
</dbReference>
<dbReference type="EnsemblMetazoa" id="SMAR005407-RA">
    <property type="protein sequence ID" value="SMAR005407-PA"/>
    <property type="gene ID" value="SMAR005407"/>
</dbReference>
<dbReference type="InterPro" id="IPR011042">
    <property type="entry name" value="6-blade_b-propeller_TolB-like"/>
</dbReference>
<dbReference type="OMA" id="IAMAGVH"/>
<feature type="domain" description="Thioredoxin-like fold" evidence="3">
    <location>
        <begin position="80"/>
        <end position="171"/>
    </location>
</feature>
<dbReference type="STRING" id="126957.T1IW47"/>
<evidence type="ECO:0000313" key="4">
    <source>
        <dbReference type="EnsemblMetazoa" id="SMAR005407-PA"/>
    </source>
</evidence>
<organism evidence="4 5">
    <name type="scientific">Strigamia maritima</name>
    <name type="common">European centipede</name>
    <name type="synonym">Geophilus maritimus</name>
    <dbReference type="NCBI Taxonomy" id="126957"/>
    <lineage>
        <taxon>Eukaryota</taxon>
        <taxon>Metazoa</taxon>
        <taxon>Ecdysozoa</taxon>
        <taxon>Arthropoda</taxon>
        <taxon>Myriapoda</taxon>
        <taxon>Chilopoda</taxon>
        <taxon>Pleurostigmophora</taxon>
        <taxon>Geophilomorpha</taxon>
        <taxon>Linotaeniidae</taxon>
        <taxon>Strigamia</taxon>
    </lineage>
</organism>
<keyword evidence="5" id="KW-1185">Reference proteome</keyword>
<dbReference type="Gene3D" id="3.40.30.10">
    <property type="entry name" value="Glutaredoxin"/>
    <property type="match status" value="1"/>
</dbReference>
<protein>
    <recommendedName>
        <fullName evidence="3">Thioredoxin-like fold domain-containing protein</fullName>
    </recommendedName>
</protein>